<dbReference type="NCBIfam" id="TIGR01128">
    <property type="entry name" value="holA"/>
    <property type="match status" value="1"/>
</dbReference>
<dbReference type="GO" id="GO:0009360">
    <property type="term" value="C:DNA polymerase III complex"/>
    <property type="evidence" value="ECO:0007669"/>
    <property type="project" value="InterPro"/>
</dbReference>
<dbReference type="AlphaFoldDB" id="A0A170PRQ2"/>
<comment type="catalytic activity">
    <reaction evidence="8">
        <text>DNA(n) + a 2'-deoxyribonucleoside 5'-triphosphate = DNA(n+1) + diphosphate</text>
        <dbReference type="Rhea" id="RHEA:22508"/>
        <dbReference type="Rhea" id="RHEA-COMP:17339"/>
        <dbReference type="Rhea" id="RHEA-COMP:17340"/>
        <dbReference type="ChEBI" id="CHEBI:33019"/>
        <dbReference type="ChEBI" id="CHEBI:61560"/>
        <dbReference type="ChEBI" id="CHEBI:173112"/>
        <dbReference type="EC" id="2.7.7.7"/>
    </reaction>
</comment>
<dbReference type="Gene3D" id="1.10.8.60">
    <property type="match status" value="1"/>
</dbReference>
<comment type="similarity">
    <text evidence="7">Belongs to the DNA polymerase HolA subunit family.</text>
</comment>
<keyword evidence="3 11" id="KW-0808">Transferase</keyword>
<dbReference type="GO" id="GO:0006261">
    <property type="term" value="P:DNA-templated DNA replication"/>
    <property type="evidence" value="ECO:0007669"/>
    <property type="project" value="TreeGrafter"/>
</dbReference>
<dbReference type="PANTHER" id="PTHR34388">
    <property type="entry name" value="DNA POLYMERASE III SUBUNIT DELTA"/>
    <property type="match status" value="1"/>
</dbReference>
<dbReference type="Gene3D" id="1.20.272.10">
    <property type="match status" value="1"/>
</dbReference>
<dbReference type="PANTHER" id="PTHR34388:SF1">
    <property type="entry name" value="DNA POLYMERASE III SUBUNIT DELTA"/>
    <property type="match status" value="1"/>
</dbReference>
<keyword evidence="5" id="KW-0235">DNA replication</keyword>
<dbReference type="InterPro" id="IPR005790">
    <property type="entry name" value="DNA_polIII_delta"/>
</dbReference>
<protein>
    <recommendedName>
        <fullName evidence="2">DNA polymerase III subunit delta</fullName>
        <ecNumber evidence="1">2.7.7.7</ecNumber>
    </recommendedName>
</protein>
<dbReference type="InterPro" id="IPR010372">
    <property type="entry name" value="DNA_pol3_delta_N"/>
</dbReference>
<reference evidence="11" key="1">
    <citation type="submission" date="2015-10" db="EMBL/GenBank/DDBJ databases">
        <authorList>
            <person name="Gilbert D.G."/>
        </authorList>
    </citation>
    <scope>NUCLEOTIDE SEQUENCE</scope>
</reference>
<organism evidence="11">
    <name type="scientific">hydrothermal vent metagenome</name>
    <dbReference type="NCBI Taxonomy" id="652676"/>
    <lineage>
        <taxon>unclassified sequences</taxon>
        <taxon>metagenomes</taxon>
        <taxon>ecological metagenomes</taxon>
    </lineage>
</organism>
<sequence length="345" mass="37866">MRVNPSALNAQLEKGLVSAYVLFGAEPLMLEEAADQIRTVARQVGVDEVRSMTAGVDLDWSELNANARSLSLFSSRRLIVIRLPTGKPGDAGSKAILTYLDENVEDTILVVIAGRVDKRGQSSKWFKAMEKGGLAIEARALTRDQLPRWIEQRLNSQEIVGTAGAVQRLAYYAEGNLMAAAQEISKLALVLGTGATLDEKRLDELTQDQARFSVYNLVDTALSGDEIRALRILSVLRREGTESVLLVWALAREVRTLEAVSAALASGESQADIFRRHQVWRSRVNCVNAALRRHPHGYWAALLSRLCQLDYVVKGRKSAAGNVWAELEQVLLSVCGINTISISVT</sequence>
<dbReference type="GO" id="GO:0003887">
    <property type="term" value="F:DNA-directed DNA polymerase activity"/>
    <property type="evidence" value="ECO:0007669"/>
    <property type="project" value="UniProtKB-KW"/>
</dbReference>
<evidence type="ECO:0000313" key="11">
    <source>
        <dbReference type="EMBL" id="CUS53470.1"/>
    </source>
</evidence>
<evidence type="ECO:0000256" key="5">
    <source>
        <dbReference type="ARBA" id="ARBA00022705"/>
    </source>
</evidence>
<dbReference type="GO" id="GO:0003677">
    <property type="term" value="F:DNA binding"/>
    <property type="evidence" value="ECO:0007669"/>
    <property type="project" value="InterPro"/>
</dbReference>
<dbReference type="InterPro" id="IPR032780">
    <property type="entry name" value="DNA_pol3_delt_C"/>
</dbReference>
<evidence type="ECO:0000256" key="3">
    <source>
        <dbReference type="ARBA" id="ARBA00022679"/>
    </source>
</evidence>
<evidence type="ECO:0000256" key="7">
    <source>
        <dbReference type="ARBA" id="ARBA00034754"/>
    </source>
</evidence>
<dbReference type="InterPro" id="IPR027417">
    <property type="entry name" value="P-loop_NTPase"/>
</dbReference>
<keyword evidence="4 11" id="KW-0548">Nucleotidyltransferase</keyword>
<name>A0A170PRQ2_9ZZZZ</name>
<evidence type="ECO:0000256" key="1">
    <source>
        <dbReference type="ARBA" id="ARBA00012417"/>
    </source>
</evidence>
<dbReference type="Gene3D" id="3.40.50.300">
    <property type="entry name" value="P-loop containing nucleotide triphosphate hydrolases"/>
    <property type="match status" value="1"/>
</dbReference>
<feature type="domain" description="DNA polymerase III subunit delta C-terminal" evidence="10">
    <location>
        <begin position="216"/>
        <end position="336"/>
    </location>
</feature>
<proteinExistence type="inferred from homology"/>
<evidence type="ECO:0000259" key="10">
    <source>
        <dbReference type="Pfam" id="PF14840"/>
    </source>
</evidence>
<evidence type="ECO:0000256" key="6">
    <source>
        <dbReference type="ARBA" id="ARBA00022932"/>
    </source>
</evidence>
<evidence type="ECO:0000256" key="2">
    <source>
        <dbReference type="ARBA" id="ARBA00017703"/>
    </source>
</evidence>
<keyword evidence="6" id="KW-0239">DNA-directed DNA polymerase</keyword>
<accession>A0A170PRQ2</accession>
<dbReference type="SUPFAM" id="SSF52540">
    <property type="entry name" value="P-loop containing nucleoside triphosphate hydrolases"/>
    <property type="match status" value="1"/>
</dbReference>
<dbReference type="Pfam" id="PF14840">
    <property type="entry name" value="DNA_pol3_delt_C"/>
    <property type="match status" value="1"/>
</dbReference>
<evidence type="ECO:0000259" key="9">
    <source>
        <dbReference type="Pfam" id="PF06144"/>
    </source>
</evidence>
<dbReference type="SUPFAM" id="SSF48019">
    <property type="entry name" value="post-AAA+ oligomerization domain-like"/>
    <property type="match status" value="1"/>
</dbReference>
<dbReference type="EMBL" id="CZRL01000097">
    <property type="protein sequence ID" value="CUS53470.1"/>
    <property type="molecule type" value="Genomic_DNA"/>
</dbReference>
<dbReference type="InterPro" id="IPR008921">
    <property type="entry name" value="DNA_pol3_clamp-load_cplx_C"/>
</dbReference>
<dbReference type="EC" id="2.7.7.7" evidence="1"/>
<gene>
    <name evidence="11" type="ORF">MGWOODY_XGa1451</name>
</gene>
<dbReference type="Pfam" id="PF06144">
    <property type="entry name" value="DNA_pol3_delta"/>
    <property type="match status" value="1"/>
</dbReference>
<evidence type="ECO:0000256" key="8">
    <source>
        <dbReference type="ARBA" id="ARBA00049244"/>
    </source>
</evidence>
<evidence type="ECO:0000256" key="4">
    <source>
        <dbReference type="ARBA" id="ARBA00022695"/>
    </source>
</evidence>
<dbReference type="CDD" id="cd18138">
    <property type="entry name" value="HLD_clamp_pol_III_delta"/>
    <property type="match status" value="1"/>
</dbReference>
<feature type="domain" description="DNA polymerase III delta N-terminal" evidence="9">
    <location>
        <begin position="20"/>
        <end position="136"/>
    </location>
</feature>